<evidence type="ECO:0000313" key="3">
    <source>
        <dbReference type="Proteomes" id="UP000308197"/>
    </source>
</evidence>
<evidence type="ECO:0000313" key="2">
    <source>
        <dbReference type="EMBL" id="TFK85191.1"/>
    </source>
</evidence>
<dbReference type="InParanoid" id="A0A5C3P6R8"/>
<dbReference type="SUPFAM" id="SSF81383">
    <property type="entry name" value="F-box domain"/>
    <property type="match status" value="1"/>
</dbReference>
<accession>A0A5C3P6R8</accession>
<organism evidence="2 3">
    <name type="scientific">Polyporus arcularius HHB13444</name>
    <dbReference type="NCBI Taxonomy" id="1314778"/>
    <lineage>
        <taxon>Eukaryota</taxon>
        <taxon>Fungi</taxon>
        <taxon>Dikarya</taxon>
        <taxon>Basidiomycota</taxon>
        <taxon>Agaricomycotina</taxon>
        <taxon>Agaricomycetes</taxon>
        <taxon>Polyporales</taxon>
        <taxon>Polyporaceae</taxon>
        <taxon>Polyporus</taxon>
    </lineage>
</organism>
<dbReference type="Pfam" id="PF12937">
    <property type="entry name" value="F-box-like"/>
    <property type="match status" value="1"/>
</dbReference>
<feature type="domain" description="F-box" evidence="1">
    <location>
        <begin position="14"/>
        <end position="55"/>
    </location>
</feature>
<dbReference type="AlphaFoldDB" id="A0A5C3P6R8"/>
<evidence type="ECO:0000259" key="1">
    <source>
        <dbReference type="Pfam" id="PF12937"/>
    </source>
</evidence>
<reference evidence="2 3" key="1">
    <citation type="journal article" date="2019" name="Nat. Ecol. Evol.">
        <title>Megaphylogeny resolves global patterns of mushroom evolution.</title>
        <authorList>
            <person name="Varga T."/>
            <person name="Krizsan K."/>
            <person name="Foldi C."/>
            <person name="Dima B."/>
            <person name="Sanchez-Garcia M."/>
            <person name="Sanchez-Ramirez S."/>
            <person name="Szollosi G.J."/>
            <person name="Szarkandi J.G."/>
            <person name="Papp V."/>
            <person name="Albert L."/>
            <person name="Andreopoulos W."/>
            <person name="Angelini C."/>
            <person name="Antonin V."/>
            <person name="Barry K.W."/>
            <person name="Bougher N.L."/>
            <person name="Buchanan P."/>
            <person name="Buyck B."/>
            <person name="Bense V."/>
            <person name="Catcheside P."/>
            <person name="Chovatia M."/>
            <person name="Cooper J."/>
            <person name="Damon W."/>
            <person name="Desjardin D."/>
            <person name="Finy P."/>
            <person name="Geml J."/>
            <person name="Haridas S."/>
            <person name="Hughes K."/>
            <person name="Justo A."/>
            <person name="Karasinski D."/>
            <person name="Kautmanova I."/>
            <person name="Kiss B."/>
            <person name="Kocsube S."/>
            <person name="Kotiranta H."/>
            <person name="LaButti K.M."/>
            <person name="Lechner B.E."/>
            <person name="Liimatainen K."/>
            <person name="Lipzen A."/>
            <person name="Lukacs Z."/>
            <person name="Mihaltcheva S."/>
            <person name="Morgado L.N."/>
            <person name="Niskanen T."/>
            <person name="Noordeloos M.E."/>
            <person name="Ohm R.A."/>
            <person name="Ortiz-Santana B."/>
            <person name="Ovrebo C."/>
            <person name="Racz N."/>
            <person name="Riley R."/>
            <person name="Savchenko A."/>
            <person name="Shiryaev A."/>
            <person name="Soop K."/>
            <person name="Spirin V."/>
            <person name="Szebenyi C."/>
            <person name="Tomsovsky M."/>
            <person name="Tulloss R.E."/>
            <person name="Uehling J."/>
            <person name="Grigoriev I.V."/>
            <person name="Vagvolgyi C."/>
            <person name="Papp T."/>
            <person name="Martin F.M."/>
            <person name="Miettinen O."/>
            <person name="Hibbett D.S."/>
            <person name="Nagy L.G."/>
        </authorList>
    </citation>
    <scope>NUCLEOTIDE SEQUENCE [LARGE SCALE GENOMIC DNA]</scope>
    <source>
        <strain evidence="2 3">HHB13444</strain>
    </source>
</reference>
<dbReference type="CDD" id="cd09917">
    <property type="entry name" value="F-box_SF"/>
    <property type="match status" value="1"/>
</dbReference>
<dbReference type="EMBL" id="ML211268">
    <property type="protein sequence ID" value="TFK85191.1"/>
    <property type="molecule type" value="Genomic_DNA"/>
</dbReference>
<proteinExistence type="predicted"/>
<dbReference type="InterPro" id="IPR001810">
    <property type="entry name" value="F-box_dom"/>
</dbReference>
<sequence length="329" mass="35879">MNRVPLPTRSLVPGLPAELSPLIFHHLDAVDLALVRRTNSTWDEYVCAILHRRVYVLISPHVGDYDALAARLLAAGVVIGGFAALHILYPTNPSPPYLELFVPDGADEPLVTYLVAEEGFTVVPRRTQWDVEDEGPGTTVASGPLDCVDALAGPVGSATDHVPVPDNRTWGPGVRSVTVLIKQGFRVYIILSASSPLLPLTAEWHSALFNYVGPVDFCSAYPRLTSTRRALLNPIHLVDWGVVPEGLQEVESSWRVAGWELSADWLPWSGDVQCRGPASSGCAAAQRYFGDRFSASGPVTGVRGRRPEEQRAMEDMPTAYWSGRMVECL</sequence>
<gene>
    <name evidence="2" type="ORF">K466DRAFT_601392</name>
</gene>
<protein>
    <recommendedName>
        <fullName evidence="1">F-box domain-containing protein</fullName>
    </recommendedName>
</protein>
<dbReference type="InterPro" id="IPR036047">
    <property type="entry name" value="F-box-like_dom_sf"/>
</dbReference>
<name>A0A5C3P6R8_9APHY</name>
<keyword evidence="3" id="KW-1185">Reference proteome</keyword>
<dbReference type="Proteomes" id="UP000308197">
    <property type="component" value="Unassembled WGS sequence"/>
</dbReference>